<feature type="modified residue" description="Phosphohistidine" evidence="17">
    <location>
        <position position="517"/>
    </location>
</feature>
<keyword evidence="7 18" id="KW-0597">Phosphoprotein</keyword>
<evidence type="ECO:0000256" key="16">
    <source>
        <dbReference type="ARBA" id="ARBA00074306"/>
    </source>
</evidence>
<feature type="domain" description="Response regulatory" evidence="21">
    <location>
        <begin position="334"/>
        <end position="454"/>
    </location>
</feature>
<evidence type="ECO:0000256" key="8">
    <source>
        <dbReference type="ARBA" id="ARBA00022679"/>
    </source>
</evidence>
<evidence type="ECO:0000256" key="17">
    <source>
        <dbReference type="PROSITE-ProRule" id="PRU00110"/>
    </source>
</evidence>
<dbReference type="InterPro" id="IPR001789">
    <property type="entry name" value="Sig_transdc_resp-reg_receiver"/>
</dbReference>
<dbReference type="FunFam" id="1.10.287.130:FF:000004">
    <property type="entry name" value="Ethylene receptor 1"/>
    <property type="match status" value="1"/>
</dbReference>
<evidence type="ECO:0000256" key="7">
    <source>
        <dbReference type="ARBA" id="ARBA00022553"/>
    </source>
</evidence>
<organism evidence="23 24">
    <name type="scientific">Paenibacillus urinalis</name>
    <dbReference type="NCBI Taxonomy" id="521520"/>
    <lineage>
        <taxon>Bacteria</taxon>
        <taxon>Bacillati</taxon>
        <taxon>Bacillota</taxon>
        <taxon>Bacilli</taxon>
        <taxon>Bacillales</taxon>
        <taxon>Paenibacillaceae</taxon>
        <taxon>Paenibacillus</taxon>
    </lineage>
</organism>
<evidence type="ECO:0000259" key="21">
    <source>
        <dbReference type="PROSITE" id="PS50110"/>
    </source>
</evidence>
<protein>
    <recommendedName>
        <fullName evidence="16">Circadian input-output histidine kinase CikA</fullName>
        <ecNumber evidence="4">2.7.13.3</ecNumber>
    </recommendedName>
</protein>
<evidence type="ECO:0000256" key="12">
    <source>
        <dbReference type="ARBA" id="ARBA00022840"/>
    </source>
</evidence>
<dbReference type="AlphaFoldDB" id="A0AAX3N6V6"/>
<evidence type="ECO:0000256" key="14">
    <source>
        <dbReference type="ARBA" id="ARBA00023012"/>
    </source>
</evidence>
<evidence type="ECO:0000256" key="9">
    <source>
        <dbReference type="ARBA" id="ARBA00022692"/>
    </source>
</evidence>
<keyword evidence="6" id="KW-0997">Cell inner membrane</keyword>
<evidence type="ECO:0000256" key="19">
    <source>
        <dbReference type="SAM" id="Coils"/>
    </source>
</evidence>
<keyword evidence="11" id="KW-0418">Kinase</keyword>
<dbReference type="SMART" id="SM00387">
    <property type="entry name" value="HATPase_c"/>
    <property type="match status" value="1"/>
</dbReference>
<dbReference type="CDD" id="cd00082">
    <property type="entry name" value="HisKA"/>
    <property type="match status" value="1"/>
</dbReference>
<evidence type="ECO:0000259" key="20">
    <source>
        <dbReference type="PROSITE" id="PS50109"/>
    </source>
</evidence>
<keyword evidence="14" id="KW-0902">Two-component regulatory system</keyword>
<dbReference type="Gene3D" id="3.40.50.2300">
    <property type="match status" value="1"/>
</dbReference>
<dbReference type="CDD" id="cd16922">
    <property type="entry name" value="HATPase_EvgS-ArcB-TorS-like"/>
    <property type="match status" value="1"/>
</dbReference>
<evidence type="ECO:0000259" key="22">
    <source>
        <dbReference type="PROSITE" id="PS50894"/>
    </source>
</evidence>
<dbReference type="InterPro" id="IPR011006">
    <property type="entry name" value="CheY-like_superfamily"/>
</dbReference>
<dbReference type="Pfam" id="PF02518">
    <property type="entry name" value="HATPase_c"/>
    <property type="match status" value="1"/>
</dbReference>
<dbReference type="Gene3D" id="1.10.287.130">
    <property type="match status" value="1"/>
</dbReference>
<dbReference type="SMART" id="SM00448">
    <property type="entry name" value="REC"/>
    <property type="match status" value="1"/>
</dbReference>
<keyword evidence="12 23" id="KW-0067">ATP-binding</keyword>
<evidence type="ECO:0000256" key="13">
    <source>
        <dbReference type="ARBA" id="ARBA00022989"/>
    </source>
</evidence>
<dbReference type="InterPro" id="IPR003661">
    <property type="entry name" value="HisK_dim/P_dom"/>
</dbReference>
<dbReference type="SUPFAM" id="SSF47384">
    <property type="entry name" value="Homodimeric domain of signal transducing histidine kinase"/>
    <property type="match status" value="1"/>
</dbReference>
<keyword evidence="8" id="KW-0808">Transferase</keyword>
<keyword evidence="5" id="KW-1003">Cell membrane</keyword>
<keyword evidence="10" id="KW-0547">Nucleotide-binding</keyword>
<evidence type="ECO:0000313" key="23">
    <source>
        <dbReference type="EMBL" id="WDH84412.1"/>
    </source>
</evidence>
<dbReference type="GO" id="GO:0005524">
    <property type="term" value="F:ATP binding"/>
    <property type="evidence" value="ECO:0007669"/>
    <property type="project" value="UniProtKB-KW"/>
</dbReference>
<dbReference type="GO" id="GO:0005886">
    <property type="term" value="C:plasma membrane"/>
    <property type="evidence" value="ECO:0007669"/>
    <property type="project" value="UniProtKB-SubCell"/>
</dbReference>
<dbReference type="Proteomes" id="UP001220962">
    <property type="component" value="Chromosome"/>
</dbReference>
<dbReference type="PANTHER" id="PTHR43047">
    <property type="entry name" value="TWO-COMPONENT HISTIDINE PROTEIN KINASE"/>
    <property type="match status" value="1"/>
</dbReference>
<dbReference type="FunFam" id="3.30.565.10:FF:000010">
    <property type="entry name" value="Sensor histidine kinase RcsC"/>
    <property type="match status" value="1"/>
</dbReference>
<evidence type="ECO:0000256" key="5">
    <source>
        <dbReference type="ARBA" id="ARBA00022475"/>
    </source>
</evidence>
<evidence type="ECO:0000256" key="2">
    <source>
        <dbReference type="ARBA" id="ARBA00004429"/>
    </source>
</evidence>
<evidence type="ECO:0000256" key="6">
    <source>
        <dbReference type="ARBA" id="ARBA00022519"/>
    </source>
</evidence>
<gene>
    <name evidence="23" type="ORF">PUW23_09460</name>
</gene>
<feature type="coiled-coil region" evidence="19">
    <location>
        <begin position="10"/>
        <end position="65"/>
    </location>
</feature>
<dbReference type="GO" id="GO:0000155">
    <property type="term" value="F:phosphorelay sensor kinase activity"/>
    <property type="evidence" value="ECO:0007669"/>
    <property type="project" value="InterPro"/>
</dbReference>
<keyword evidence="9" id="KW-0812">Transmembrane</keyword>
<dbReference type="SUPFAM" id="SSF47226">
    <property type="entry name" value="Histidine-containing phosphotransfer domain, HPT domain"/>
    <property type="match status" value="1"/>
</dbReference>
<dbReference type="InterPro" id="IPR004358">
    <property type="entry name" value="Sig_transdc_His_kin-like_C"/>
</dbReference>
<comment type="catalytic activity">
    <reaction evidence="1">
        <text>ATP + protein L-histidine = ADP + protein N-phospho-L-histidine.</text>
        <dbReference type="EC" id="2.7.13.3"/>
    </reaction>
</comment>
<dbReference type="SUPFAM" id="SSF52172">
    <property type="entry name" value="CheY-like"/>
    <property type="match status" value="1"/>
</dbReference>
<comment type="subcellular location">
    <subcellularLocation>
        <location evidence="2">Cell inner membrane</location>
        <topology evidence="2">Multi-pass membrane protein</topology>
    </subcellularLocation>
</comment>
<dbReference type="EMBL" id="CP118101">
    <property type="protein sequence ID" value="WDH84412.1"/>
    <property type="molecule type" value="Genomic_DNA"/>
</dbReference>
<dbReference type="InterPro" id="IPR005467">
    <property type="entry name" value="His_kinase_dom"/>
</dbReference>
<evidence type="ECO:0000256" key="18">
    <source>
        <dbReference type="PROSITE-ProRule" id="PRU00169"/>
    </source>
</evidence>
<feature type="domain" description="Histidine kinase" evidence="20">
    <location>
        <begin position="79"/>
        <end position="300"/>
    </location>
</feature>
<sequence>MMNSYHDLELTKLRHLIEDLNKEIIRSKEQEQRLLEQFSSMNNELVTLQRELTKNNMKLTEAREDAVHANEAKTEFLALLSHEFRTPLNGILGMAEVLSLSELSEEQRQSVSVIQESSHILLHLINDLLDLSKLEAGEMKLNPSSMDLRAIVKHVTLLLSQKVSDKGNRIVADMDSSLFERFAGDSARMTQILTNLAGNANKFTNNGLIRIRIIVLSQTEYEQKLRIEVTDNGIGISQAEQDMLFKPYSQTREGQKSEHGGTGLGLSICKSFVELMGGKIGVISEQDAGSTFWIEVSFSFPSAKVTGEASDAATYSMRRTNSLHRAEQSKIQHPILLAEDNGINRKVVLVQLKKLGITNVETVENGEAAVSAYLSKPYSLILMDNLMPKLGGIEATEKIRQIERDEMKRHTPIIALTGNVFPGERDKCIQAGMDDYIAKPISLDALKEIIQRWVTGRDDQILNQETMAELMDLGDDQDSELLSTLLEMYQNDTPDKINRLIQYVKDRNYSSTIEVSHDLKSSSLSLGIHYLSTLFAAIEEAAKSGRLDSIDCLLEALMPAYLEACTAMEKHL</sequence>
<dbReference type="InterPro" id="IPR003594">
    <property type="entry name" value="HATPase_dom"/>
</dbReference>
<feature type="domain" description="HPt" evidence="22">
    <location>
        <begin position="478"/>
        <end position="572"/>
    </location>
</feature>
<evidence type="ECO:0000256" key="1">
    <source>
        <dbReference type="ARBA" id="ARBA00000085"/>
    </source>
</evidence>
<dbReference type="Pfam" id="PF00072">
    <property type="entry name" value="Response_reg"/>
    <property type="match status" value="1"/>
</dbReference>
<evidence type="ECO:0000256" key="4">
    <source>
        <dbReference type="ARBA" id="ARBA00012438"/>
    </source>
</evidence>
<feature type="modified residue" description="4-aspartylphosphate" evidence="18">
    <location>
        <position position="384"/>
    </location>
</feature>
<dbReference type="SUPFAM" id="SSF55874">
    <property type="entry name" value="ATPase domain of HSP90 chaperone/DNA topoisomerase II/histidine kinase"/>
    <property type="match status" value="1"/>
</dbReference>
<dbReference type="PRINTS" id="PR00344">
    <property type="entry name" value="BCTRLSENSOR"/>
</dbReference>
<keyword evidence="13" id="KW-1133">Transmembrane helix</keyword>
<evidence type="ECO:0000256" key="10">
    <source>
        <dbReference type="ARBA" id="ARBA00022741"/>
    </source>
</evidence>
<dbReference type="CDD" id="cd17546">
    <property type="entry name" value="REC_hyHK_CKI1_RcsC-like"/>
    <property type="match status" value="1"/>
</dbReference>
<evidence type="ECO:0000256" key="11">
    <source>
        <dbReference type="ARBA" id="ARBA00022777"/>
    </source>
</evidence>
<dbReference type="InterPro" id="IPR036890">
    <property type="entry name" value="HATPase_C_sf"/>
</dbReference>
<comment type="similarity">
    <text evidence="3">In the N-terminal section; belongs to the phytochrome family.</text>
</comment>
<dbReference type="Gene3D" id="1.20.120.160">
    <property type="entry name" value="HPT domain"/>
    <property type="match status" value="1"/>
</dbReference>
<dbReference type="InterPro" id="IPR008207">
    <property type="entry name" value="Sig_transdc_His_kin_Hpt_dom"/>
</dbReference>
<dbReference type="EC" id="2.7.13.3" evidence="4"/>
<accession>A0AAX3N6V6</accession>
<dbReference type="PROSITE" id="PS50109">
    <property type="entry name" value="HIS_KIN"/>
    <property type="match status" value="1"/>
</dbReference>
<proteinExistence type="inferred from homology"/>
<dbReference type="SMART" id="SM00388">
    <property type="entry name" value="HisKA"/>
    <property type="match status" value="1"/>
</dbReference>
<name>A0AAX3N6V6_9BACL</name>
<evidence type="ECO:0000313" key="24">
    <source>
        <dbReference type="Proteomes" id="UP001220962"/>
    </source>
</evidence>
<dbReference type="PROSITE" id="PS50894">
    <property type="entry name" value="HPT"/>
    <property type="match status" value="1"/>
</dbReference>
<evidence type="ECO:0000256" key="15">
    <source>
        <dbReference type="ARBA" id="ARBA00023136"/>
    </source>
</evidence>
<dbReference type="RefSeq" id="WP_274359766.1">
    <property type="nucleotide sequence ID" value="NZ_CP118101.1"/>
</dbReference>
<keyword evidence="15" id="KW-0472">Membrane</keyword>
<dbReference type="Pfam" id="PF00512">
    <property type="entry name" value="HisKA"/>
    <property type="match status" value="1"/>
</dbReference>
<dbReference type="PROSITE" id="PS50110">
    <property type="entry name" value="RESPONSE_REGULATORY"/>
    <property type="match status" value="1"/>
</dbReference>
<dbReference type="InterPro" id="IPR036641">
    <property type="entry name" value="HPT_dom_sf"/>
</dbReference>
<dbReference type="Gene3D" id="3.30.565.10">
    <property type="entry name" value="Histidine kinase-like ATPase, C-terminal domain"/>
    <property type="match status" value="1"/>
</dbReference>
<evidence type="ECO:0000256" key="3">
    <source>
        <dbReference type="ARBA" id="ARBA00006402"/>
    </source>
</evidence>
<keyword evidence="19" id="KW-0175">Coiled coil</keyword>
<reference evidence="23" key="1">
    <citation type="submission" date="2023-02" db="EMBL/GenBank/DDBJ databases">
        <title>Pathogen: clinical or host-associated sample.</title>
        <authorList>
            <person name="Hergert J."/>
            <person name="Casey R."/>
            <person name="Wagner J."/>
            <person name="Young E.L."/>
            <person name="Oakeson K.F."/>
        </authorList>
    </citation>
    <scope>NUCLEOTIDE SEQUENCE</scope>
    <source>
        <strain evidence="23">2022CK-00830</strain>
    </source>
</reference>
<dbReference type="InterPro" id="IPR036097">
    <property type="entry name" value="HisK_dim/P_sf"/>
</dbReference>